<dbReference type="EMBL" id="AE001437">
    <property type="protein sequence ID" value="AAK81240.1"/>
    <property type="molecule type" value="Genomic_DNA"/>
</dbReference>
<feature type="domain" description="Glycosyltransferase 2-like" evidence="1">
    <location>
        <begin position="6"/>
        <end position="103"/>
    </location>
</feature>
<organism evidence="2 3">
    <name type="scientific">Clostridium acetobutylicum (strain ATCC 824 / DSM 792 / JCM 1419 / IAM 19013 / LMG 5710 / NBRC 13948 / NRRL B-527 / VKM B-1787 / 2291 / W)</name>
    <dbReference type="NCBI Taxonomy" id="272562"/>
    <lineage>
        <taxon>Bacteria</taxon>
        <taxon>Bacillati</taxon>
        <taxon>Bacillota</taxon>
        <taxon>Clostridia</taxon>
        <taxon>Eubacteriales</taxon>
        <taxon>Clostridiaceae</taxon>
        <taxon>Clostridium</taxon>
    </lineage>
</organism>
<dbReference type="InterPro" id="IPR019734">
    <property type="entry name" value="TPR_rpt"/>
</dbReference>
<dbReference type="InterPro" id="IPR011990">
    <property type="entry name" value="TPR-like_helical_dom_sf"/>
</dbReference>
<dbReference type="SMART" id="SM00028">
    <property type="entry name" value="TPR"/>
    <property type="match status" value="5"/>
</dbReference>
<dbReference type="SUPFAM" id="SSF53448">
    <property type="entry name" value="Nucleotide-diphospho-sugar transferases"/>
    <property type="match status" value="1"/>
</dbReference>
<dbReference type="Gene3D" id="1.25.40.10">
    <property type="entry name" value="Tetratricopeptide repeat domain"/>
    <property type="match status" value="2"/>
</dbReference>
<evidence type="ECO:0000259" key="1">
    <source>
        <dbReference type="Pfam" id="PF00535"/>
    </source>
</evidence>
<accession>Q97E12</accession>
<protein>
    <submittedName>
        <fullName evidence="2">Glycosyltransferase fused to TPR-repeat domain</fullName>
    </submittedName>
</protein>
<reference evidence="2 3" key="1">
    <citation type="journal article" date="2001" name="J. Bacteriol.">
        <title>Genome sequence and comparative analysis of the solvent-producing bacterium Clostridium acetobutylicum.</title>
        <authorList>
            <person name="Nolling J."/>
            <person name="Breton G."/>
            <person name="Omelchenko M.V."/>
            <person name="Makarova K.S."/>
            <person name="Zeng Q."/>
            <person name="Gibson R."/>
            <person name="Lee H.M."/>
            <person name="Dubois J."/>
            <person name="Qiu D."/>
            <person name="Hitti J."/>
            <person name="Wolf Y.I."/>
            <person name="Tatusov R.L."/>
            <person name="Sabathe F."/>
            <person name="Doucette-Stamm L."/>
            <person name="Soucaille P."/>
            <person name="Daly M.J."/>
            <person name="Bennett G.N."/>
            <person name="Koonin E.V."/>
            <person name="Smith D.R."/>
        </authorList>
    </citation>
    <scope>NUCLEOTIDE SEQUENCE [LARGE SCALE GENOMIC DNA]</scope>
    <source>
        <strain evidence="3">ATCC 824 / DSM 792 / JCM 1419 / LMG 5710 / VKM B-1787</strain>
    </source>
</reference>
<dbReference type="PANTHER" id="PTHR43630">
    <property type="entry name" value="POLY-BETA-1,6-N-ACETYL-D-GLUCOSAMINE SYNTHASE"/>
    <property type="match status" value="1"/>
</dbReference>
<dbReference type="CAZy" id="GT2">
    <property type="family name" value="Glycosyltransferase Family 2"/>
</dbReference>
<dbReference type="Pfam" id="PF00535">
    <property type="entry name" value="Glycos_transf_2"/>
    <property type="match status" value="1"/>
</dbReference>
<dbReference type="Pfam" id="PF13181">
    <property type="entry name" value="TPR_8"/>
    <property type="match status" value="2"/>
</dbReference>
<dbReference type="Gene3D" id="3.90.550.10">
    <property type="entry name" value="Spore Coat Polysaccharide Biosynthesis Protein SpsA, Chain A"/>
    <property type="match status" value="1"/>
</dbReference>
<dbReference type="CDD" id="cd02511">
    <property type="entry name" value="Beta4Glucosyltransferase"/>
    <property type="match status" value="1"/>
</dbReference>
<dbReference type="PANTHER" id="PTHR43630:SF2">
    <property type="entry name" value="GLYCOSYLTRANSFERASE"/>
    <property type="match status" value="1"/>
</dbReference>
<dbReference type="HOGENOM" id="CLU_023736_1_0_9"/>
<evidence type="ECO:0000313" key="2">
    <source>
        <dbReference type="EMBL" id="AAK81240.1"/>
    </source>
</evidence>
<evidence type="ECO:0000313" key="3">
    <source>
        <dbReference type="Proteomes" id="UP000000814"/>
    </source>
</evidence>
<dbReference type="InterPro" id="IPR029044">
    <property type="entry name" value="Nucleotide-diphossugar_trans"/>
</dbReference>
<gene>
    <name evidence="2" type="ordered locus">CA_C3308</name>
</gene>
<name>Q97E12_CLOAB</name>
<dbReference type="GeneID" id="44999802"/>
<dbReference type="KEGG" id="cac:CA_C3308"/>
<keyword evidence="3" id="KW-1185">Reference proteome</keyword>
<dbReference type="PIR" id="E97306">
    <property type="entry name" value="E97306"/>
</dbReference>
<dbReference type="InterPro" id="IPR001173">
    <property type="entry name" value="Glyco_trans_2-like"/>
</dbReference>
<dbReference type="Proteomes" id="UP000000814">
    <property type="component" value="Chromosome"/>
</dbReference>
<dbReference type="AlphaFoldDB" id="Q97E12"/>
<dbReference type="SUPFAM" id="SSF48452">
    <property type="entry name" value="TPR-like"/>
    <property type="match status" value="2"/>
</dbReference>
<dbReference type="STRING" id="272562.CA_C3308"/>
<dbReference type="eggNOG" id="COG0457">
    <property type="taxonomic scope" value="Bacteria"/>
</dbReference>
<proteinExistence type="predicted"/>
<dbReference type="RefSeq" id="WP_010966580.1">
    <property type="nucleotide sequence ID" value="NC_003030.1"/>
</dbReference>
<dbReference type="PATRIC" id="fig|272562.8.peg.3486"/>
<dbReference type="eggNOG" id="COG0463">
    <property type="taxonomic scope" value="Bacteria"/>
</dbReference>
<dbReference type="OrthoDB" id="9815923at2"/>
<sequence>MSNEISLCMIVKNEEKYLFQCLDSVKDIVDEIIIVDTGSTDKTVEIAKKFGAEIHYFMWNNSFSDARNESLKYATKDWIFIMDGDDEFSKDDKEKFKELVKNNLKEDCLYYFETLSYCGEFVDSSNISVNLNPRLFKNNYGYKYEGIVHNQLINTEKEIKNVIYNIRIYHYGYLEDVSKKKNKRGRNIPLLKKQLKENPDDRFAHFNIGNEYYAIGDLQKALTHYCEAYKDFNPSSGFGFVLITRLIVTNFGIGKHEKAIEFADIGLEYYPNATDIYFLKALIYEATRRPTLAIKALKRCIEMGEPPSNLKLYYGTWSFKALYELVNIYMGLKDYEEAYKYCIETIKAKNDFVNPVYVIGHILKERKTPIEEFKVELEKLFSDYPKAYFFIANILYDEGYFNEALEYTDKCEKEGLNSDAILDLKLKAMIRAQKFNECAEANYFAKESVFYFNASMYKVLSLVLIGKFKEALKDLEIFKDGKLKRQDKKELEVYSQFVKLFMNEETKVLSEDKEDKEYTGFILDICDILLSNKLYDEFEKALNLFNLISDENVLLNLSKLYYKHGIESMAKKEAIRSIKEFEVFDNEILDILR</sequence>